<feature type="compositionally biased region" description="Gly residues" evidence="11">
    <location>
        <begin position="424"/>
        <end position="443"/>
    </location>
</feature>
<evidence type="ECO:0000256" key="7">
    <source>
        <dbReference type="ARBA" id="ARBA00022927"/>
    </source>
</evidence>
<name>A0AA38RD55_9PEZI</name>
<feature type="compositionally biased region" description="Gly residues" evidence="11">
    <location>
        <begin position="1"/>
        <end position="12"/>
    </location>
</feature>
<evidence type="ECO:0000313" key="14">
    <source>
        <dbReference type="Proteomes" id="UP001174691"/>
    </source>
</evidence>
<feature type="compositionally biased region" description="Gly residues" evidence="11">
    <location>
        <begin position="565"/>
        <end position="582"/>
    </location>
</feature>
<dbReference type="Gene3D" id="3.30.1610.10">
    <property type="entry name" value="Peptidase S59, nucleoporin"/>
    <property type="match status" value="1"/>
</dbReference>
<keyword evidence="10" id="KW-0539">Nucleus</keyword>
<dbReference type="Pfam" id="PF04096">
    <property type="entry name" value="Nucleoporin2"/>
    <property type="match status" value="1"/>
</dbReference>
<dbReference type="PROSITE" id="PS51434">
    <property type="entry name" value="NUP_C"/>
    <property type="match status" value="1"/>
</dbReference>
<evidence type="ECO:0000256" key="6">
    <source>
        <dbReference type="ARBA" id="ARBA00022816"/>
    </source>
</evidence>
<evidence type="ECO:0000256" key="10">
    <source>
        <dbReference type="ARBA" id="ARBA00023242"/>
    </source>
</evidence>
<keyword evidence="7" id="KW-0653">Protein transport</keyword>
<feature type="region of interest" description="Disordered" evidence="11">
    <location>
        <begin position="326"/>
        <end position="383"/>
    </location>
</feature>
<dbReference type="GO" id="GO:0034398">
    <property type="term" value="P:telomere tethering at nuclear periphery"/>
    <property type="evidence" value="ECO:0007669"/>
    <property type="project" value="TreeGrafter"/>
</dbReference>
<feature type="region of interest" description="Disordered" evidence="11">
    <location>
        <begin position="787"/>
        <end position="849"/>
    </location>
</feature>
<feature type="compositionally biased region" description="Polar residues" evidence="11">
    <location>
        <begin position="790"/>
        <end position="812"/>
    </location>
</feature>
<organism evidence="13 14">
    <name type="scientific">Coniochaeta hoffmannii</name>
    <dbReference type="NCBI Taxonomy" id="91930"/>
    <lineage>
        <taxon>Eukaryota</taxon>
        <taxon>Fungi</taxon>
        <taxon>Dikarya</taxon>
        <taxon>Ascomycota</taxon>
        <taxon>Pezizomycotina</taxon>
        <taxon>Sordariomycetes</taxon>
        <taxon>Sordariomycetidae</taxon>
        <taxon>Coniochaetales</taxon>
        <taxon>Coniochaetaceae</taxon>
        <taxon>Coniochaeta</taxon>
    </lineage>
</organism>
<sequence length="1853" mass="193518">MSFGGSGFGGFGQQQNTTQPSAFGGFGSSTTNTGSGFGAAANTNTFGASNTNTGGGLFGSGGGGSFGAGSTGGFGQTNSAFGAAKPAFGAATSTPGGGLFGASTTSTAGNTGGFGGFGQTNTASTSTPFGGGGSSLFGGANKPATTFGATTTPAAGTSLFGGGGATNTGGFGSTGTTFGATNNPGLGAVGDPPGTAQVAFAPTNEKETSNPTQTNSYQSILFQEPYRKWSAEELRLADYNQGRRHGNATGTGAFGVSSGFGSTGFGTGTSTGTTGFGATNTGTGLFGQSQPATGGFGQTATNTTGGFGSTAGGGLFGAAKPAGTGLFGSTATQPTQTTGFGSTTTSTPGGGLFGSAANQPKPTGFSFGNTGTTTGGFGSTNTTGGFGSNTGAATTGGGLFGSTNTQPATGGGLFGNTQQQSTGTGFGASGGFGQQNQQGGGSLFGQAKPVGTGLFGSTNTATGTGGGGLFGSTNTTANANPFGGATNTAQTQQGGLFGNKPATTGTGLFGSTPQQTGTTGGGLFGGLGSSTQTQQQPAAGGGLFGGLGQNQQQKPSPFGSTLGQSTGGGLFGGQGQQSGGLFGSANPQQQQQGGLGGSMFGGSQTSQQPQSLSTSINDLSAYGSASLFSGLGANEAQNPGPLATPLSGNKTKVKSRSILPMYKLSPANATRFVTPQKRGFGFSYSTYGTPSSVSSVSSTPGGLGQSLLMGSTNRGLSKSISTSSLRRSFNVEDSILAPGSFSASSGPRFTGGHKKLTINKDMRSDLFSSPNKNQIQDVNGARKLTKRVSFDTSTNNPAIENGTQAEGTSTPDESSDARDLGYMRPSSRQTNGANGAKPAAPSDTPEMEQVKGKELAIVHEEEPAAPAVRVGNATGDHEPGEYWMDPPKEEILAMNRVQRQKVENFAVGRENVGSVSFKVPVDLSNIDLDELYGNIVILEPRSATVYPVAAKKPPVGKGLNVPAKISLEQSWPRARDKRTPVQDKTGSRITKHVERLKRIENTTFESYDPEHGIWTFSVEHFTTYGLDDDDDDEEDETEAEVAPPAASTAKEVHVRESPYAFVASPDVDPDDTFEFKRSRRAVPGAFDDGTALSDDEEMGESDHDQLQRLPSQEPETAEVHEESDAPRDDESMAEGYGEGRELVRVPSSAGQSVQEDREEDDQLSGSAVVDAQVPAGIMRARMRAIKKSTAPTKIQVAGGDDWTEILQQSVRAPRRMDRATLRALNESGAAWENPEDRGSPAPKQQSAADTAGFATSIDLMKSLFEQSRGPAQSVQGMAGKGFVKWPYQRRDKVALEDDERELAFRSAPRVEWGPRGTAVMTINDGEVAQSRITITKSVEGEDLASVPNLQLQMDQTEIKSINGVPTVMSQGPVTIRSLASGDDDVWELASVLFDNDGADISAFWEKLVAKSTEQSIAEAQTHEEKAIALLAGNQPAEACKHLLAGKNYRLATLVAAVGANEQAKKDVREQLKYWQESSVLSEFSEPIRALYEILAGNTCICAGAKGVPIESRIESFVISDRFNLDWMQAFGLRLWHGGHKSVSEAVRSFKADIEQDREPEPDSPLWGLLKLFADRRVDYGDYSLSWQLSRALYSNGKVSFGDDAEEKLDEMTNTFAAELSAKGAWLPALFVLIHLSSPSARTAVIREQLGRNAALVDDKDKDRVLSTLTQTLKIPAAWIWEAKALHARSVLQDPAAEFAYLLLAEDWAEANRTFLRRVAPTCVVQRRYGDLFEYASLLYRIRDRLPDFSSGAAVYLLFPATRGWDEAKLPSWIDNLTQGLVALRQGTSDESILEVAALADMAEDLVRMGSRVWKKGGEGRLYKQAGALPLTEDRRQKYLRDLVFEGMAMVGGQ</sequence>
<feature type="compositionally biased region" description="Low complexity" evidence="11">
    <location>
        <begin position="332"/>
        <end position="347"/>
    </location>
</feature>
<evidence type="ECO:0000313" key="13">
    <source>
        <dbReference type="EMBL" id="KAJ9134177.1"/>
    </source>
</evidence>
<dbReference type="PANTHER" id="PTHR23198:SF6">
    <property type="entry name" value="NUCLEAR PORE COMPLEX PROTEIN NUP98-NUP96"/>
    <property type="match status" value="1"/>
</dbReference>
<feature type="region of interest" description="Disordered" evidence="11">
    <location>
        <begin position="397"/>
        <end position="448"/>
    </location>
</feature>
<dbReference type="InterPro" id="IPR021967">
    <property type="entry name" value="Nup98_C"/>
</dbReference>
<dbReference type="GO" id="GO:0051028">
    <property type="term" value="P:mRNA transport"/>
    <property type="evidence" value="ECO:0007669"/>
    <property type="project" value="UniProtKB-KW"/>
</dbReference>
<dbReference type="Pfam" id="PF12110">
    <property type="entry name" value="Nup96"/>
    <property type="match status" value="1"/>
</dbReference>
<dbReference type="Proteomes" id="UP001174691">
    <property type="component" value="Unassembled WGS sequence"/>
</dbReference>
<keyword evidence="3" id="KW-0813">Transport</keyword>
<feature type="compositionally biased region" description="Acidic residues" evidence="11">
    <location>
        <begin position="1026"/>
        <end position="1039"/>
    </location>
</feature>
<dbReference type="Gene3D" id="1.25.40.690">
    <property type="match status" value="1"/>
</dbReference>
<dbReference type="GO" id="GO:0006405">
    <property type="term" value="P:RNA export from nucleus"/>
    <property type="evidence" value="ECO:0007669"/>
    <property type="project" value="TreeGrafter"/>
</dbReference>
<comment type="subcellular location">
    <subcellularLocation>
        <location evidence="1">Nucleus</location>
        <location evidence="1">Nuclear pore complex</location>
    </subcellularLocation>
</comment>
<dbReference type="InterPro" id="IPR025574">
    <property type="entry name" value="Nucleoporin_FG_rpt"/>
</dbReference>
<comment type="similarity">
    <text evidence="2">Belongs to the nucleoporin GLFG family.</text>
</comment>
<dbReference type="Gene3D" id="1.10.10.2360">
    <property type="match status" value="1"/>
</dbReference>
<feature type="region of interest" description="Disordered" evidence="11">
    <location>
        <begin position="1084"/>
        <end position="1166"/>
    </location>
</feature>
<gene>
    <name evidence="13" type="ORF">NKR19_g8778</name>
</gene>
<feature type="region of interest" description="Disordered" evidence="11">
    <location>
        <begin position="279"/>
        <end position="301"/>
    </location>
</feature>
<feature type="domain" description="Peptidase S59" evidence="12">
    <location>
        <begin position="879"/>
        <end position="1021"/>
    </location>
</feature>
<dbReference type="GO" id="GO:0044614">
    <property type="term" value="C:nuclear pore cytoplasmic filaments"/>
    <property type="evidence" value="ECO:0007669"/>
    <property type="project" value="TreeGrafter"/>
</dbReference>
<feature type="compositionally biased region" description="Gly residues" evidence="11">
    <location>
        <begin position="373"/>
        <end position="383"/>
    </location>
</feature>
<keyword evidence="8" id="KW-0811">Translocation</keyword>
<dbReference type="GO" id="GO:0017056">
    <property type="term" value="F:structural constituent of nuclear pore"/>
    <property type="evidence" value="ECO:0007669"/>
    <property type="project" value="InterPro"/>
</dbReference>
<dbReference type="GO" id="GO:0000973">
    <property type="term" value="P:post-transcriptional tethering of RNA polymerase II gene DNA at nuclear periphery"/>
    <property type="evidence" value="ECO:0007669"/>
    <property type="project" value="TreeGrafter"/>
</dbReference>
<feature type="region of interest" description="Disordered" evidence="11">
    <location>
        <begin position="1024"/>
        <end position="1052"/>
    </location>
</feature>
<evidence type="ECO:0000256" key="11">
    <source>
        <dbReference type="SAM" id="MobiDB-lite"/>
    </source>
</evidence>
<evidence type="ECO:0000256" key="2">
    <source>
        <dbReference type="ARBA" id="ARBA00008926"/>
    </source>
</evidence>
<dbReference type="PANTHER" id="PTHR23198">
    <property type="entry name" value="NUCLEOPORIN"/>
    <property type="match status" value="1"/>
</dbReference>
<dbReference type="InterPro" id="IPR007230">
    <property type="entry name" value="Nup98_auto-Pept-S59_dom"/>
</dbReference>
<feature type="region of interest" description="Disordered" evidence="11">
    <location>
        <begin position="466"/>
        <end position="615"/>
    </location>
</feature>
<accession>A0AA38RD55</accession>
<feature type="region of interest" description="Disordered" evidence="11">
    <location>
        <begin position="1226"/>
        <end position="1249"/>
    </location>
</feature>
<dbReference type="Pfam" id="PF13634">
    <property type="entry name" value="Nucleoporin_FG"/>
    <property type="match status" value="2"/>
</dbReference>
<comment type="caution">
    <text evidence="13">The sequence shown here is derived from an EMBL/GenBank/DDBJ whole genome shotgun (WGS) entry which is preliminary data.</text>
</comment>
<proteinExistence type="inferred from homology"/>
<dbReference type="FunFam" id="3.30.1610.10:FF:000003">
    <property type="entry name" value="Nucleoporin SONB, putative"/>
    <property type="match status" value="1"/>
</dbReference>
<feature type="compositionally biased region" description="Low complexity" evidence="11">
    <location>
        <begin position="601"/>
        <end position="615"/>
    </location>
</feature>
<evidence type="ECO:0000256" key="3">
    <source>
        <dbReference type="ARBA" id="ARBA00022448"/>
    </source>
</evidence>
<dbReference type="GO" id="GO:0006606">
    <property type="term" value="P:protein import into nucleus"/>
    <property type="evidence" value="ECO:0007669"/>
    <property type="project" value="TreeGrafter"/>
</dbReference>
<feature type="region of interest" description="Disordered" evidence="11">
    <location>
        <begin position="1"/>
        <end position="29"/>
    </location>
</feature>
<keyword evidence="6" id="KW-0509">mRNA transport</keyword>
<dbReference type="GO" id="GO:0008139">
    <property type="term" value="F:nuclear localization sequence binding"/>
    <property type="evidence" value="ECO:0007669"/>
    <property type="project" value="TreeGrafter"/>
</dbReference>
<dbReference type="EMBL" id="JANBVN010000188">
    <property type="protein sequence ID" value="KAJ9134177.1"/>
    <property type="molecule type" value="Genomic_DNA"/>
</dbReference>
<keyword evidence="9" id="KW-0906">Nuclear pore complex</keyword>
<evidence type="ECO:0000256" key="8">
    <source>
        <dbReference type="ARBA" id="ARBA00023010"/>
    </source>
</evidence>
<feature type="region of interest" description="Disordered" evidence="11">
    <location>
        <begin position="193"/>
        <end position="217"/>
    </location>
</feature>
<dbReference type="InterPro" id="IPR036903">
    <property type="entry name" value="Nup98_auto-Pept-S59_dom_sf"/>
</dbReference>
<keyword evidence="5" id="KW-0068">Autocatalytic cleavage</keyword>
<protein>
    <recommendedName>
        <fullName evidence="12">Peptidase S59 domain-containing protein</fullName>
    </recommendedName>
</protein>
<evidence type="ECO:0000256" key="4">
    <source>
        <dbReference type="ARBA" id="ARBA00022737"/>
    </source>
</evidence>
<feature type="compositionally biased region" description="Basic and acidic residues" evidence="11">
    <location>
        <begin position="1117"/>
        <end position="1130"/>
    </location>
</feature>
<dbReference type="InterPro" id="IPR037665">
    <property type="entry name" value="Nucleoporin_S59-like"/>
</dbReference>
<evidence type="ECO:0000259" key="12">
    <source>
        <dbReference type="PROSITE" id="PS51434"/>
    </source>
</evidence>
<dbReference type="FunFam" id="1.10.10.2360:FF:000001">
    <property type="entry name" value="Nuclear pore complex protein Nup98-Nup96"/>
    <property type="match status" value="1"/>
</dbReference>
<feature type="compositionally biased region" description="Low complexity" evidence="11">
    <location>
        <begin position="363"/>
        <end position="372"/>
    </location>
</feature>
<dbReference type="SUPFAM" id="SSF82215">
    <property type="entry name" value="C-terminal autoproteolytic domain of nucleoporin nup98"/>
    <property type="match status" value="1"/>
</dbReference>
<dbReference type="GO" id="GO:0003723">
    <property type="term" value="F:RNA binding"/>
    <property type="evidence" value="ECO:0007669"/>
    <property type="project" value="TreeGrafter"/>
</dbReference>
<evidence type="ECO:0000256" key="9">
    <source>
        <dbReference type="ARBA" id="ARBA00023132"/>
    </source>
</evidence>
<keyword evidence="4" id="KW-0677">Repeat</keyword>
<feature type="compositionally biased region" description="Low complexity" evidence="11">
    <location>
        <begin position="549"/>
        <end position="564"/>
    </location>
</feature>
<reference evidence="13" key="1">
    <citation type="submission" date="2022-07" db="EMBL/GenBank/DDBJ databases">
        <title>Fungi with potential for degradation of polypropylene.</title>
        <authorList>
            <person name="Gostincar C."/>
        </authorList>
    </citation>
    <scope>NUCLEOTIDE SEQUENCE</scope>
    <source>
        <strain evidence="13">EXF-13287</strain>
    </source>
</reference>
<feature type="compositionally biased region" description="Gly residues" evidence="11">
    <location>
        <begin position="518"/>
        <end position="528"/>
    </location>
</feature>
<keyword evidence="14" id="KW-1185">Reference proteome</keyword>
<feature type="compositionally biased region" description="Gly residues" evidence="11">
    <location>
        <begin position="539"/>
        <end position="548"/>
    </location>
</feature>
<evidence type="ECO:0000256" key="1">
    <source>
        <dbReference type="ARBA" id="ARBA00004567"/>
    </source>
</evidence>
<evidence type="ECO:0000256" key="5">
    <source>
        <dbReference type="ARBA" id="ARBA00022813"/>
    </source>
</evidence>
<feature type="compositionally biased region" description="Low complexity" evidence="11">
    <location>
        <begin position="529"/>
        <end position="538"/>
    </location>
</feature>
<feature type="compositionally biased region" description="Polar residues" evidence="11">
    <location>
        <begin position="485"/>
        <end position="494"/>
    </location>
</feature>